<evidence type="ECO:0000256" key="1">
    <source>
        <dbReference type="ARBA" id="ARBA00022676"/>
    </source>
</evidence>
<gene>
    <name evidence="5" type="ORF">KK137_06810</name>
</gene>
<dbReference type="Pfam" id="PF13579">
    <property type="entry name" value="Glyco_trans_4_4"/>
    <property type="match status" value="1"/>
</dbReference>
<evidence type="ECO:0000259" key="3">
    <source>
        <dbReference type="Pfam" id="PF00534"/>
    </source>
</evidence>
<protein>
    <submittedName>
        <fullName evidence="5">Glycosyltransferase family 4 protein</fullName>
    </submittedName>
</protein>
<dbReference type="InterPro" id="IPR001296">
    <property type="entry name" value="Glyco_trans_1"/>
</dbReference>
<proteinExistence type="predicted"/>
<feature type="domain" description="Glycosyl transferase family 1" evidence="3">
    <location>
        <begin position="179"/>
        <end position="336"/>
    </location>
</feature>
<sequence>MPSHHISILTTGLGAGGAERVIAQLAAHWCDTPYRLTIITFDHADDDVFHPLPANVAIERLGDASGSGLIGAIHKVFALRKALRRDPPDLLVSFLTKNNLLAAIASIGVPTGLVCCERNNPERQKVHPLWNLFLPAAYRRADAIVCQTEGVKRCFPASVADRLVVIPNPFARIDRTAPTTNGKTICAVGRLTDQKGFDLLIDAFSRVLPDFPGWKLNIWGSGNDLPALEQQVLDLGLSESVFLLGISPRPGGWLDNADLFVLSSRYEGFPNALGEAMAAGLPIVATACDFGPAEMLEHGKSGWLVRNEDPAALADGLKQLMSDDALRARLGDGAAKAVERYAPTVVFRQWDSLVRDLLLGSKEEPATAEARRARSLGVQVTE</sequence>
<dbReference type="Proteomes" id="UP000811255">
    <property type="component" value="Unassembled WGS sequence"/>
</dbReference>
<comment type="caution">
    <text evidence="5">The sequence shown here is derived from an EMBL/GenBank/DDBJ whole genome shotgun (WGS) entry which is preliminary data.</text>
</comment>
<keyword evidence="6" id="KW-1185">Reference proteome</keyword>
<dbReference type="RefSeq" id="WP_214535402.1">
    <property type="nucleotide sequence ID" value="NZ_JAHFVK010000001.1"/>
</dbReference>
<feature type="domain" description="Glycosyltransferase subfamily 4-like N-terminal" evidence="4">
    <location>
        <begin position="16"/>
        <end position="168"/>
    </location>
</feature>
<accession>A0ABS5W3I8</accession>
<dbReference type="PANTHER" id="PTHR12526:SF510">
    <property type="entry name" value="D-INOSITOL 3-PHOSPHATE GLYCOSYLTRANSFERASE"/>
    <property type="match status" value="1"/>
</dbReference>
<keyword evidence="1" id="KW-0328">Glycosyltransferase</keyword>
<keyword evidence="2" id="KW-0808">Transferase</keyword>
<dbReference type="SUPFAM" id="SSF53756">
    <property type="entry name" value="UDP-Glycosyltransferase/glycogen phosphorylase"/>
    <property type="match status" value="1"/>
</dbReference>
<evidence type="ECO:0000313" key="5">
    <source>
        <dbReference type="EMBL" id="MBT2134041.1"/>
    </source>
</evidence>
<evidence type="ECO:0000259" key="4">
    <source>
        <dbReference type="Pfam" id="PF13579"/>
    </source>
</evidence>
<dbReference type="Gene3D" id="3.40.50.2000">
    <property type="entry name" value="Glycogen Phosphorylase B"/>
    <property type="match status" value="2"/>
</dbReference>
<organism evidence="5 6">
    <name type="scientific">Croceibacterium selenioxidans</name>
    <dbReference type="NCBI Taxonomy" id="2838833"/>
    <lineage>
        <taxon>Bacteria</taxon>
        <taxon>Pseudomonadati</taxon>
        <taxon>Pseudomonadota</taxon>
        <taxon>Alphaproteobacteria</taxon>
        <taxon>Sphingomonadales</taxon>
        <taxon>Erythrobacteraceae</taxon>
        <taxon>Croceibacterium</taxon>
    </lineage>
</organism>
<dbReference type="EMBL" id="JAHFVK010000001">
    <property type="protein sequence ID" value="MBT2134041.1"/>
    <property type="molecule type" value="Genomic_DNA"/>
</dbReference>
<dbReference type="Pfam" id="PF00534">
    <property type="entry name" value="Glycos_transf_1"/>
    <property type="match status" value="1"/>
</dbReference>
<evidence type="ECO:0000256" key="2">
    <source>
        <dbReference type="ARBA" id="ARBA00022679"/>
    </source>
</evidence>
<dbReference type="PANTHER" id="PTHR12526">
    <property type="entry name" value="GLYCOSYLTRANSFERASE"/>
    <property type="match status" value="1"/>
</dbReference>
<dbReference type="InterPro" id="IPR028098">
    <property type="entry name" value="Glyco_trans_4-like_N"/>
</dbReference>
<dbReference type="CDD" id="cd03820">
    <property type="entry name" value="GT4_AmsD-like"/>
    <property type="match status" value="1"/>
</dbReference>
<name>A0ABS5W3I8_9SPHN</name>
<reference evidence="5 6" key="1">
    <citation type="submission" date="2021-05" db="EMBL/GenBank/DDBJ databases">
        <title>Croceibacterium sp. LX-88 genome sequence.</title>
        <authorList>
            <person name="Luo X."/>
        </authorList>
    </citation>
    <scope>NUCLEOTIDE SEQUENCE [LARGE SCALE GENOMIC DNA]</scope>
    <source>
        <strain evidence="5 6">LX-88</strain>
    </source>
</reference>
<evidence type="ECO:0000313" key="6">
    <source>
        <dbReference type="Proteomes" id="UP000811255"/>
    </source>
</evidence>